<proteinExistence type="inferred from homology"/>
<name>A0AAV2H3T4_LYMST</name>
<evidence type="ECO:0000256" key="3">
    <source>
        <dbReference type="ARBA" id="ARBA00023295"/>
    </source>
</evidence>
<dbReference type="InterPro" id="IPR048912">
    <property type="entry name" value="BetaGal1-like_ABD1"/>
</dbReference>
<dbReference type="InterPro" id="IPR026283">
    <property type="entry name" value="B-gal_1-like"/>
</dbReference>
<reference evidence="8 9" key="1">
    <citation type="submission" date="2024-04" db="EMBL/GenBank/DDBJ databases">
        <authorList>
            <consortium name="Genoscope - CEA"/>
            <person name="William W."/>
        </authorList>
    </citation>
    <scope>NUCLEOTIDE SEQUENCE [LARGE SCALE GENOMIC DNA]</scope>
</reference>
<keyword evidence="2" id="KW-0378">Hydrolase</keyword>
<dbReference type="Gene3D" id="2.60.120.260">
    <property type="entry name" value="Galactose-binding domain-like"/>
    <property type="match status" value="2"/>
</dbReference>
<evidence type="ECO:0000259" key="5">
    <source>
        <dbReference type="Pfam" id="PF01301"/>
    </source>
</evidence>
<evidence type="ECO:0008006" key="10">
    <source>
        <dbReference type="Google" id="ProtNLM"/>
    </source>
</evidence>
<dbReference type="GO" id="GO:0005975">
    <property type="term" value="P:carbohydrate metabolic process"/>
    <property type="evidence" value="ECO:0007669"/>
    <property type="project" value="InterPro"/>
</dbReference>
<evidence type="ECO:0000313" key="9">
    <source>
        <dbReference type="Proteomes" id="UP001497497"/>
    </source>
</evidence>
<organism evidence="8 9">
    <name type="scientific">Lymnaea stagnalis</name>
    <name type="common">Great pond snail</name>
    <name type="synonym">Helix stagnalis</name>
    <dbReference type="NCBI Taxonomy" id="6523"/>
    <lineage>
        <taxon>Eukaryota</taxon>
        <taxon>Metazoa</taxon>
        <taxon>Spiralia</taxon>
        <taxon>Lophotrochozoa</taxon>
        <taxon>Mollusca</taxon>
        <taxon>Gastropoda</taxon>
        <taxon>Heterobranchia</taxon>
        <taxon>Euthyneura</taxon>
        <taxon>Panpulmonata</taxon>
        <taxon>Hygrophila</taxon>
        <taxon>Lymnaeoidea</taxon>
        <taxon>Lymnaeidae</taxon>
        <taxon>Lymnaea</taxon>
    </lineage>
</organism>
<feature type="non-terminal residue" evidence="8">
    <location>
        <position position="1"/>
    </location>
</feature>
<dbReference type="SUPFAM" id="SSF49785">
    <property type="entry name" value="Galactose-binding domain-like"/>
    <property type="match status" value="1"/>
</dbReference>
<evidence type="ECO:0000259" key="7">
    <source>
        <dbReference type="Pfam" id="PF21467"/>
    </source>
</evidence>
<dbReference type="EMBL" id="CAXITT010000030">
    <property type="protein sequence ID" value="CAL1528316.1"/>
    <property type="molecule type" value="Genomic_DNA"/>
</dbReference>
<dbReference type="InterPro" id="IPR048913">
    <property type="entry name" value="BetaGal_gal-bd"/>
</dbReference>
<dbReference type="GO" id="GO:0004565">
    <property type="term" value="F:beta-galactosidase activity"/>
    <property type="evidence" value="ECO:0007669"/>
    <property type="project" value="InterPro"/>
</dbReference>
<dbReference type="InterPro" id="IPR008979">
    <property type="entry name" value="Galactose-bd-like_sf"/>
</dbReference>
<gene>
    <name evidence="8" type="ORF">GSLYS_00002486001</name>
</gene>
<feature type="domain" description="Glycoside hydrolase 35 catalytic" evidence="5">
    <location>
        <begin position="2"/>
        <end position="274"/>
    </location>
</feature>
<dbReference type="Pfam" id="PF01301">
    <property type="entry name" value="Glyco_hydro_35"/>
    <property type="match status" value="1"/>
</dbReference>
<dbReference type="InterPro" id="IPR001944">
    <property type="entry name" value="Glycoside_Hdrlase_35"/>
</dbReference>
<comment type="similarity">
    <text evidence="1">Belongs to the glycosyl hydrolase 35 family.</text>
</comment>
<dbReference type="FunFam" id="2.60.120.260:FF:000049">
    <property type="entry name" value="Beta-galactosidase"/>
    <property type="match status" value="1"/>
</dbReference>
<comment type="caution">
    <text evidence="8">The sequence shown here is derived from an EMBL/GenBank/DDBJ whole genome shotgun (WGS) entry which is preliminary data.</text>
</comment>
<evidence type="ECO:0000256" key="2">
    <source>
        <dbReference type="ARBA" id="ARBA00022801"/>
    </source>
</evidence>
<feature type="active site" description="Proton donor" evidence="4">
    <location>
        <position position="107"/>
    </location>
</feature>
<feature type="active site" description="Nucleophile" evidence="4">
    <location>
        <position position="184"/>
    </location>
</feature>
<feature type="domain" description="Beta-galactosidase 1-like first all-beta" evidence="6">
    <location>
        <begin position="340"/>
        <end position="448"/>
    </location>
</feature>
<dbReference type="PROSITE" id="PS01182">
    <property type="entry name" value="GLYCOSYL_HYDROL_F35"/>
    <property type="match status" value="1"/>
</dbReference>
<feature type="domain" description="Beta-galactosidase galactose-binding" evidence="7">
    <location>
        <begin position="475"/>
        <end position="534"/>
    </location>
</feature>
<protein>
    <recommendedName>
        <fullName evidence="10">Beta-galactosidase</fullName>
    </recommendedName>
</protein>
<dbReference type="PANTHER" id="PTHR23421">
    <property type="entry name" value="BETA-GALACTOSIDASE RELATED"/>
    <property type="match status" value="1"/>
</dbReference>
<accession>A0AAV2H3T4</accession>
<dbReference type="Proteomes" id="UP001497497">
    <property type="component" value="Unassembled WGS sequence"/>
</dbReference>
<dbReference type="SUPFAM" id="SSF51445">
    <property type="entry name" value="(Trans)glycosidases"/>
    <property type="match status" value="1"/>
</dbReference>
<keyword evidence="9" id="KW-1185">Reference proteome</keyword>
<dbReference type="InterPro" id="IPR019801">
    <property type="entry name" value="Glyco_hydro_35_CS"/>
</dbReference>
<dbReference type="AlphaFoldDB" id="A0AAV2H3T4"/>
<dbReference type="PIRSF" id="PIRSF006336">
    <property type="entry name" value="B-gal"/>
    <property type="match status" value="1"/>
</dbReference>
<evidence type="ECO:0000259" key="6">
    <source>
        <dbReference type="Pfam" id="PF21317"/>
    </source>
</evidence>
<dbReference type="InterPro" id="IPR017853">
    <property type="entry name" value="GH"/>
</dbReference>
<evidence type="ECO:0000256" key="4">
    <source>
        <dbReference type="PIRSR" id="PIRSR006336-1"/>
    </source>
</evidence>
<dbReference type="Gene3D" id="3.20.20.80">
    <property type="entry name" value="Glycosidases"/>
    <property type="match status" value="1"/>
</dbReference>
<evidence type="ECO:0000256" key="1">
    <source>
        <dbReference type="ARBA" id="ARBA00009809"/>
    </source>
</evidence>
<evidence type="ECO:0000313" key="8">
    <source>
        <dbReference type="EMBL" id="CAL1528316.1"/>
    </source>
</evidence>
<dbReference type="Pfam" id="PF21467">
    <property type="entry name" value="BetaGal_gal-bd"/>
    <property type="match status" value="1"/>
</dbReference>
<keyword evidence="3" id="KW-0326">Glycosidase</keyword>
<dbReference type="InterPro" id="IPR031330">
    <property type="entry name" value="Gly_Hdrlase_35_cat"/>
</dbReference>
<dbReference type="Pfam" id="PF21317">
    <property type="entry name" value="BetaGal_ABD_1"/>
    <property type="match status" value="1"/>
</dbReference>
<sequence>SYVPWNLHEPAPGLFRNEGILDLRRFIKTAADLDLFVIFRPGPYICSEWDFGGLPSWLLADPEMKVRSNYLGYQEAVKRYFDWLIPQVADLQYTHGGPVVAVQVENEFGSFSDDPGHLEFLRELLLNKGIKELLVTSDNESAIRTAPVLDGVLPTANGQTVEEIKAGFQIIRSINDQYPLMVMEFWTGWFDHWGYPHETRSVDILEKTLNYALEESSNVNFYMFHGGTNFGFMAGALNLSSFKADVTSYDYDAPLAEDGGVTEKFLKIQKMIGEVTKTKNSGTLEVPTVMADTNRAAVPLKVPLDKVLPWSEIIKTIRKKSKSKDPQFMESYAFENGWVQSFGYIVYRKEIEQLGKGRLDVTGRIKDRASILMNGKTRGVLTWESESAVLDLLQDEGGILDIVVENLGRVNYTTKDKQDVLNTQRKGFDGEVRLDDGVLQDWEIFALDFPEGFVDDALQSPGWQDATGSERPAGPALFRGSVQLSGKPGDYFVRLDRWFKGVVIVNGFNLGRYWDQGPQRTLYLPGPLLREGANSILVFEENTSSGEITLDIKPCLG</sequence>
<dbReference type="PRINTS" id="PR00742">
    <property type="entry name" value="GLHYDRLASE35"/>
</dbReference>